<dbReference type="Proteomes" id="UP001372834">
    <property type="component" value="Unassembled WGS sequence"/>
</dbReference>
<dbReference type="EMBL" id="JAWJWE010000036">
    <property type="protein sequence ID" value="KAK6629128.1"/>
    <property type="molecule type" value="Genomic_DNA"/>
</dbReference>
<evidence type="ECO:0000313" key="2">
    <source>
        <dbReference type="EMBL" id="KAK6629128.1"/>
    </source>
</evidence>
<evidence type="ECO:0000313" key="3">
    <source>
        <dbReference type="Proteomes" id="UP001372834"/>
    </source>
</evidence>
<sequence>MTTGSQGQDGREGERERERERDSSSLSRFEQGPHGKPTTGSALLGNSFTVSFIKRRPWSGHANQIMMCDITSDKGDTQHVEIGLCNVPERVQSESPKTCEENPNFAQNLLPVHYRPHLQRDISHGGEEEKETVTGEE</sequence>
<organism evidence="2 3">
    <name type="scientific">Polyplax serrata</name>
    <name type="common">Common mouse louse</name>
    <dbReference type="NCBI Taxonomy" id="468196"/>
    <lineage>
        <taxon>Eukaryota</taxon>
        <taxon>Metazoa</taxon>
        <taxon>Ecdysozoa</taxon>
        <taxon>Arthropoda</taxon>
        <taxon>Hexapoda</taxon>
        <taxon>Insecta</taxon>
        <taxon>Pterygota</taxon>
        <taxon>Neoptera</taxon>
        <taxon>Paraneoptera</taxon>
        <taxon>Psocodea</taxon>
        <taxon>Troctomorpha</taxon>
        <taxon>Phthiraptera</taxon>
        <taxon>Anoplura</taxon>
        <taxon>Polyplacidae</taxon>
        <taxon>Polyplax</taxon>
    </lineage>
</organism>
<gene>
    <name evidence="2" type="ORF">RUM43_002945</name>
</gene>
<comment type="caution">
    <text evidence="2">The sequence shown here is derived from an EMBL/GenBank/DDBJ whole genome shotgun (WGS) entry which is preliminary data.</text>
</comment>
<accession>A0AAN8PDN0</accession>
<proteinExistence type="predicted"/>
<dbReference type="AlphaFoldDB" id="A0AAN8PDN0"/>
<protein>
    <submittedName>
        <fullName evidence="2">Uncharacterized protein</fullName>
    </submittedName>
</protein>
<feature type="region of interest" description="Disordered" evidence="1">
    <location>
        <begin position="1"/>
        <end position="46"/>
    </location>
</feature>
<name>A0AAN8PDN0_POLSC</name>
<feature type="compositionally biased region" description="Basic and acidic residues" evidence="1">
    <location>
        <begin position="9"/>
        <end position="23"/>
    </location>
</feature>
<reference evidence="2 3" key="1">
    <citation type="submission" date="2023-10" db="EMBL/GenBank/DDBJ databases">
        <title>Genomes of two closely related lineages of the louse Polyplax serrata with different host specificities.</title>
        <authorList>
            <person name="Martinu J."/>
            <person name="Tarabai H."/>
            <person name="Stefka J."/>
            <person name="Hypsa V."/>
        </authorList>
    </citation>
    <scope>NUCLEOTIDE SEQUENCE [LARGE SCALE GENOMIC DNA]</scope>
    <source>
        <strain evidence="2">HR10_N</strain>
    </source>
</reference>
<evidence type="ECO:0000256" key="1">
    <source>
        <dbReference type="SAM" id="MobiDB-lite"/>
    </source>
</evidence>